<protein>
    <recommendedName>
        <fullName evidence="7">OmpR/PhoB-type domain-containing protein</fullName>
    </recommendedName>
</protein>
<dbReference type="SUPFAM" id="SSF46894">
    <property type="entry name" value="C-terminal effector domain of the bipartite response regulators"/>
    <property type="match status" value="1"/>
</dbReference>
<dbReference type="Gene3D" id="1.10.10.10">
    <property type="entry name" value="Winged helix-like DNA-binding domain superfamily/Winged helix DNA-binding domain"/>
    <property type="match status" value="1"/>
</dbReference>
<dbReference type="InterPro" id="IPR001867">
    <property type="entry name" value="OmpR/PhoB-type_DNA-bd"/>
</dbReference>
<name>A0A919L909_9ACTN</name>
<dbReference type="PANTHER" id="PTHR35807">
    <property type="entry name" value="TRANSCRIPTIONAL REGULATOR REDD-RELATED"/>
    <property type="match status" value="1"/>
</dbReference>
<keyword evidence="3" id="KW-0805">Transcription regulation</keyword>
<evidence type="ECO:0000256" key="3">
    <source>
        <dbReference type="ARBA" id="ARBA00023015"/>
    </source>
</evidence>
<dbReference type="SUPFAM" id="SSF48452">
    <property type="entry name" value="TPR-like"/>
    <property type="match status" value="1"/>
</dbReference>
<organism evidence="8 9">
    <name type="scientific">Streptomyces sulfonofaciens</name>
    <dbReference type="NCBI Taxonomy" id="68272"/>
    <lineage>
        <taxon>Bacteria</taxon>
        <taxon>Bacillati</taxon>
        <taxon>Actinomycetota</taxon>
        <taxon>Actinomycetes</taxon>
        <taxon>Kitasatosporales</taxon>
        <taxon>Streptomycetaceae</taxon>
        <taxon>Streptomyces</taxon>
    </lineage>
</organism>
<comment type="caution">
    <text evidence="8">The sequence shown here is derived from an EMBL/GenBank/DDBJ whole genome shotgun (WGS) entry which is preliminary data.</text>
</comment>
<evidence type="ECO:0000256" key="4">
    <source>
        <dbReference type="ARBA" id="ARBA00023125"/>
    </source>
</evidence>
<dbReference type="SMART" id="SM01043">
    <property type="entry name" value="BTAD"/>
    <property type="match status" value="1"/>
</dbReference>
<dbReference type="GO" id="GO:0003677">
    <property type="term" value="F:DNA binding"/>
    <property type="evidence" value="ECO:0007669"/>
    <property type="project" value="UniProtKB-UniRule"/>
</dbReference>
<dbReference type="InterPro" id="IPR005158">
    <property type="entry name" value="BTAD"/>
</dbReference>
<dbReference type="EMBL" id="BNCD01000036">
    <property type="protein sequence ID" value="GHH88423.1"/>
    <property type="molecule type" value="Genomic_DNA"/>
</dbReference>
<gene>
    <name evidence="8" type="ORF">GCM10018793_68040</name>
</gene>
<dbReference type="GO" id="GO:0006355">
    <property type="term" value="P:regulation of DNA-templated transcription"/>
    <property type="evidence" value="ECO:0007669"/>
    <property type="project" value="InterPro"/>
</dbReference>
<reference evidence="8" key="1">
    <citation type="journal article" date="2014" name="Int. J. Syst. Evol. Microbiol.">
        <title>Complete genome sequence of Corynebacterium casei LMG S-19264T (=DSM 44701T), isolated from a smear-ripened cheese.</title>
        <authorList>
            <consortium name="US DOE Joint Genome Institute (JGI-PGF)"/>
            <person name="Walter F."/>
            <person name="Albersmeier A."/>
            <person name="Kalinowski J."/>
            <person name="Ruckert C."/>
        </authorList>
    </citation>
    <scope>NUCLEOTIDE SEQUENCE</scope>
    <source>
        <strain evidence="8">JCM 5069</strain>
    </source>
</reference>
<dbReference type="InterPro" id="IPR051677">
    <property type="entry name" value="AfsR-DnrI-RedD_regulator"/>
</dbReference>
<keyword evidence="4 6" id="KW-0238">DNA-binding</keyword>
<dbReference type="GO" id="GO:0000160">
    <property type="term" value="P:phosphorelay signal transduction system"/>
    <property type="evidence" value="ECO:0007669"/>
    <property type="project" value="UniProtKB-KW"/>
</dbReference>
<evidence type="ECO:0000256" key="2">
    <source>
        <dbReference type="ARBA" id="ARBA00023012"/>
    </source>
</evidence>
<dbReference type="CDD" id="cd15831">
    <property type="entry name" value="BTAD"/>
    <property type="match status" value="1"/>
</dbReference>
<evidence type="ECO:0000256" key="6">
    <source>
        <dbReference type="PROSITE-ProRule" id="PRU01091"/>
    </source>
</evidence>
<dbReference type="Gene3D" id="1.25.40.10">
    <property type="entry name" value="Tetratricopeptide repeat domain"/>
    <property type="match status" value="1"/>
</dbReference>
<dbReference type="InterPro" id="IPR011990">
    <property type="entry name" value="TPR-like_helical_dom_sf"/>
</dbReference>
<feature type="DNA-binding region" description="OmpR/PhoB-type" evidence="6">
    <location>
        <begin position="1"/>
        <end position="94"/>
    </location>
</feature>
<evidence type="ECO:0000313" key="8">
    <source>
        <dbReference type="EMBL" id="GHH88423.1"/>
    </source>
</evidence>
<evidence type="ECO:0000313" key="9">
    <source>
        <dbReference type="Proteomes" id="UP000603708"/>
    </source>
</evidence>
<dbReference type="InterPro" id="IPR036388">
    <property type="entry name" value="WH-like_DNA-bd_sf"/>
</dbReference>
<feature type="domain" description="OmpR/PhoB-type" evidence="7">
    <location>
        <begin position="1"/>
        <end position="94"/>
    </location>
</feature>
<reference evidence="8" key="2">
    <citation type="submission" date="2020-09" db="EMBL/GenBank/DDBJ databases">
        <authorList>
            <person name="Sun Q."/>
            <person name="Ohkuma M."/>
        </authorList>
    </citation>
    <scope>NUCLEOTIDE SEQUENCE</scope>
    <source>
        <strain evidence="8">JCM 5069</strain>
    </source>
</reference>
<dbReference type="Proteomes" id="UP000603708">
    <property type="component" value="Unassembled WGS sequence"/>
</dbReference>
<dbReference type="Pfam" id="PF00486">
    <property type="entry name" value="Trans_reg_C"/>
    <property type="match status" value="1"/>
</dbReference>
<keyword evidence="2" id="KW-0902">Two-component regulatory system</keyword>
<keyword evidence="9" id="KW-1185">Reference proteome</keyword>
<dbReference type="PANTHER" id="PTHR35807:SF1">
    <property type="entry name" value="TRANSCRIPTIONAL REGULATOR REDD"/>
    <property type="match status" value="1"/>
</dbReference>
<dbReference type="AlphaFoldDB" id="A0A919L909"/>
<proteinExistence type="inferred from homology"/>
<dbReference type="SMART" id="SM00862">
    <property type="entry name" value="Trans_reg_C"/>
    <property type="match status" value="1"/>
</dbReference>
<dbReference type="InterPro" id="IPR016032">
    <property type="entry name" value="Sig_transdc_resp-reg_C-effctor"/>
</dbReference>
<sequence length="255" mass="29383">MRYEILGPLRVRDGDECTSISARKIETVLAVLLIRSDQVVAPDQLMTEIWADCPPRRASAGLHVYISQVRKFLARPGQDRNPVVTQPPGYLLRKGRDEIDFHEFLQLMNQGRTHMKERHYEAASRCLERALGLWYGPVLGDLRNGPIIDGFVTWMMESRMECQEMLGDAHLQLGRHRELVGRLYPLTAENPLRESFYRQLMLALYRSERQADALKVYQCARSILNDELGLEPCRALRDLHQAILVDDDQLELRAS</sequence>
<keyword evidence="5" id="KW-0804">Transcription</keyword>
<dbReference type="RefSeq" id="WP_189938827.1">
    <property type="nucleotide sequence ID" value="NZ_BNCD01000036.1"/>
</dbReference>
<accession>A0A919L909</accession>
<dbReference type="PROSITE" id="PS51755">
    <property type="entry name" value="OMPR_PHOB"/>
    <property type="match status" value="1"/>
</dbReference>
<comment type="similarity">
    <text evidence="1">Belongs to the AfsR/DnrI/RedD regulatory family.</text>
</comment>
<evidence type="ECO:0000256" key="1">
    <source>
        <dbReference type="ARBA" id="ARBA00005820"/>
    </source>
</evidence>
<dbReference type="Pfam" id="PF03704">
    <property type="entry name" value="BTAD"/>
    <property type="match status" value="1"/>
</dbReference>
<evidence type="ECO:0000256" key="5">
    <source>
        <dbReference type="ARBA" id="ARBA00023163"/>
    </source>
</evidence>
<evidence type="ECO:0000259" key="7">
    <source>
        <dbReference type="PROSITE" id="PS51755"/>
    </source>
</evidence>